<dbReference type="SUPFAM" id="SSF52540">
    <property type="entry name" value="P-loop containing nucleoside triphosphate hydrolases"/>
    <property type="match status" value="1"/>
</dbReference>
<keyword evidence="3 8" id="KW-0347">Helicase</keyword>
<keyword evidence="2" id="KW-0378">Hydrolase</keyword>
<dbReference type="Pfam" id="PF21099">
    <property type="entry name" value="POLQ_helical"/>
    <property type="match status" value="1"/>
</dbReference>
<evidence type="ECO:0000259" key="7">
    <source>
        <dbReference type="PROSITE" id="PS51194"/>
    </source>
</evidence>
<gene>
    <name evidence="8" type="ORF">M9Y10_022438</name>
</gene>
<dbReference type="EMBL" id="JAPFFF010000003">
    <property type="protein sequence ID" value="KAK8894007.1"/>
    <property type="molecule type" value="Genomic_DNA"/>
</dbReference>
<dbReference type="InterPro" id="IPR011545">
    <property type="entry name" value="DEAD/DEAH_box_helicase_dom"/>
</dbReference>
<comment type="caution">
    <text evidence="8">The sequence shown here is derived from an EMBL/GenBank/DDBJ whole genome shotgun (WGS) entry which is preliminary data.</text>
</comment>
<dbReference type="InterPro" id="IPR014001">
    <property type="entry name" value="Helicase_ATP-bd"/>
</dbReference>
<feature type="compositionally biased region" description="Low complexity" evidence="5">
    <location>
        <begin position="577"/>
        <end position="597"/>
    </location>
</feature>
<dbReference type="PANTHER" id="PTHR47961">
    <property type="entry name" value="DNA POLYMERASE THETA, PUTATIVE (AFU_ORTHOLOGUE AFUA_1G05260)-RELATED"/>
    <property type="match status" value="1"/>
</dbReference>
<dbReference type="InterPro" id="IPR050474">
    <property type="entry name" value="Hel308_SKI2-like"/>
</dbReference>
<dbReference type="SMART" id="SM00490">
    <property type="entry name" value="HELICc"/>
    <property type="match status" value="1"/>
</dbReference>
<dbReference type="PANTHER" id="PTHR47961:SF6">
    <property type="entry name" value="DNA-DIRECTED DNA POLYMERASE"/>
    <property type="match status" value="1"/>
</dbReference>
<evidence type="ECO:0000313" key="8">
    <source>
        <dbReference type="EMBL" id="KAK8894007.1"/>
    </source>
</evidence>
<dbReference type="Pfam" id="PF00271">
    <property type="entry name" value="Helicase_C"/>
    <property type="match status" value="1"/>
</dbReference>
<keyword evidence="1" id="KW-0547">Nucleotide-binding</keyword>
<evidence type="ECO:0000259" key="6">
    <source>
        <dbReference type="PROSITE" id="PS51192"/>
    </source>
</evidence>
<evidence type="ECO:0000313" key="9">
    <source>
        <dbReference type="Proteomes" id="UP001470230"/>
    </source>
</evidence>
<feature type="domain" description="Helicase ATP-binding" evidence="6">
    <location>
        <begin position="112"/>
        <end position="279"/>
    </location>
</feature>
<dbReference type="GO" id="GO:0004386">
    <property type="term" value="F:helicase activity"/>
    <property type="evidence" value="ECO:0007669"/>
    <property type="project" value="UniProtKB-KW"/>
</dbReference>
<dbReference type="Gene3D" id="1.10.3380.20">
    <property type="match status" value="1"/>
</dbReference>
<name>A0ABR2KS96_9EUKA</name>
<evidence type="ECO:0000256" key="2">
    <source>
        <dbReference type="ARBA" id="ARBA00022801"/>
    </source>
</evidence>
<proteinExistence type="predicted"/>
<feature type="region of interest" description="Disordered" evidence="5">
    <location>
        <begin position="576"/>
        <end position="598"/>
    </location>
</feature>
<dbReference type="InterPro" id="IPR001650">
    <property type="entry name" value="Helicase_C-like"/>
</dbReference>
<evidence type="ECO:0000256" key="3">
    <source>
        <dbReference type="ARBA" id="ARBA00022806"/>
    </source>
</evidence>
<dbReference type="Gene3D" id="3.40.50.300">
    <property type="entry name" value="P-loop containing nucleotide triphosphate hydrolases"/>
    <property type="match status" value="2"/>
</dbReference>
<evidence type="ECO:0000256" key="5">
    <source>
        <dbReference type="SAM" id="MobiDB-lite"/>
    </source>
</evidence>
<dbReference type="InterPro" id="IPR048960">
    <property type="entry name" value="POLQ-like_helical"/>
</dbReference>
<accession>A0ABR2KS96</accession>
<reference evidence="8 9" key="1">
    <citation type="submission" date="2024-04" db="EMBL/GenBank/DDBJ databases">
        <title>Tritrichomonas musculus Genome.</title>
        <authorList>
            <person name="Alves-Ferreira E."/>
            <person name="Grigg M."/>
            <person name="Lorenzi H."/>
            <person name="Galac M."/>
        </authorList>
    </citation>
    <scope>NUCLEOTIDE SEQUENCE [LARGE SCALE GENOMIC DNA]</scope>
    <source>
        <strain evidence="8 9">EAF2021</strain>
    </source>
</reference>
<dbReference type="PROSITE" id="PS51194">
    <property type="entry name" value="HELICASE_CTER"/>
    <property type="match status" value="1"/>
</dbReference>
<organism evidence="8 9">
    <name type="scientific">Tritrichomonas musculus</name>
    <dbReference type="NCBI Taxonomy" id="1915356"/>
    <lineage>
        <taxon>Eukaryota</taxon>
        <taxon>Metamonada</taxon>
        <taxon>Parabasalia</taxon>
        <taxon>Tritrichomonadida</taxon>
        <taxon>Tritrichomonadidae</taxon>
        <taxon>Tritrichomonas</taxon>
    </lineage>
</organism>
<sequence>MSDLSFHENSSPDEFDLSNDEVALNVTNAEKQANVKKNPNTKKTTNPKKKKKKNTKAFLKWKKRQIDPNTFLHDEEMTRLNIPPFLQHVYLSGIPDNPISRFREWQKSLFERKEWQEGKNTIVLVPTSGGKTVAADVAIAQLLAGDKKAKAILALPFVALANEKYTEYVQRFFPYSVRPFYMNIGGNDFHRGQIAVCTFEKAHSIINSALTGGYSNQIKLIIIDEVHMLGDESRGPVVEALIVKALLMKNHPRVIGLTATINQKDALRLSKWVNGFSFISESRPSQVKQYMKSKSGDLLRISPDGKLVRFHTLKSIPDDQNHLIDPIRTLLSHPNGSSIIVFVNSRAQTLQTAIMISLKLYDSKVDLPTVPPPSPEISEARKKLLQDLTRVTGTLDKSVASCIAKGIGVHHAGLMLEERRLIESAARKKTLNILVATTTLSAGVNIHSVSRVFITDIYRTSFSPITKRNEKILIPSSQFTQMIGRAGRTENRPGDAIIIAHSDAESEMKDIIQLSKHQINDLVPHLLDEGHFDRFFLQCLSTSLVPPKGGLVTFISKSLSYSLSENTAKQINSLNVSNTSDSLNPSSPSNPSNPENSTFSYETAAKRLIDKGLISKDSYEATPLGRAIASSSVSIDEGIFLESIIKNIQKNLCLDDELHLLYLCVSPTIADTVKKKEPYDSNIWIRIFREHLHVVQLVTGLRTYSEIDRIQDFPRIYGGLGRVNPELDSKLDRVFIAAVLYDLINEVPIPQITRQFNVDRGMIQSLQMQCASFAGQTSRFCEIYGSVLLASTLNRFRQRLSFAARSELLALMVLPSISKGIARILYDAGLTSPIDISNLNKEALAAIIVNPNDKEQSATPTEADLSVASSILEEATEYTKSLAKMEQLEEIAIQKASEM</sequence>
<evidence type="ECO:0000256" key="4">
    <source>
        <dbReference type="ARBA" id="ARBA00022840"/>
    </source>
</evidence>
<evidence type="ECO:0000256" key="1">
    <source>
        <dbReference type="ARBA" id="ARBA00022741"/>
    </source>
</evidence>
<dbReference type="InterPro" id="IPR027417">
    <property type="entry name" value="P-loop_NTPase"/>
</dbReference>
<feature type="domain" description="Helicase C-terminal" evidence="7">
    <location>
        <begin position="322"/>
        <end position="530"/>
    </location>
</feature>
<dbReference type="SMART" id="SM00487">
    <property type="entry name" value="DEXDc"/>
    <property type="match status" value="1"/>
</dbReference>
<feature type="region of interest" description="Disordered" evidence="5">
    <location>
        <begin position="1"/>
        <end position="57"/>
    </location>
</feature>
<protein>
    <submittedName>
        <fullName evidence="8">ATP-dependent RNA helicase ddx60</fullName>
    </submittedName>
</protein>
<dbReference type="Proteomes" id="UP001470230">
    <property type="component" value="Unassembled WGS sequence"/>
</dbReference>
<keyword evidence="9" id="KW-1185">Reference proteome</keyword>
<dbReference type="SUPFAM" id="SSF158702">
    <property type="entry name" value="Sec63 N-terminal domain-like"/>
    <property type="match status" value="1"/>
</dbReference>
<dbReference type="PROSITE" id="PS51192">
    <property type="entry name" value="HELICASE_ATP_BIND_1"/>
    <property type="match status" value="1"/>
</dbReference>
<feature type="compositionally biased region" description="Basic residues" evidence="5">
    <location>
        <begin position="45"/>
        <end position="57"/>
    </location>
</feature>
<keyword evidence="4" id="KW-0067">ATP-binding</keyword>
<dbReference type="Pfam" id="PF00270">
    <property type="entry name" value="DEAD"/>
    <property type="match status" value="1"/>
</dbReference>